<organism evidence="1 2">
    <name type="scientific">Mycena metata</name>
    <dbReference type="NCBI Taxonomy" id="1033252"/>
    <lineage>
        <taxon>Eukaryota</taxon>
        <taxon>Fungi</taxon>
        <taxon>Dikarya</taxon>
        <taxon>Basidiomycota</taxon>
        <taxon>Agaricomycotina</taxon>
        <taxon>Agaricomycetes</taxon>
        <taxon>Agaricomycetidae</taxon>
        <taxon>Agaricales</taxon>
        <taxon>Marasmiineae</taxon>
        <taxon>Mycenaceae</taxon>
        <taxon>Mycena</taxon>
    </lineage>
</organism>
<proteinExistence type="predicted"/>
<keyword evidence="2" id="KW-1185">Reference proteome</keyword>
<feature type="non-terminal residue" evidence="1">
    <location>
        <position position="1"/>
    </location>
</feature>
<gene>
    <name evidence="1" type="ORF">B0H16DRAFT_1341044</name>
</gene>
<dbReference type="Proteomes" id="UP001215598">
    <property type="component" value="Unassembled WGS sequence"/>
</dbReference>
<comment type="caution">
    <text evidence="1">The sequence shown here is derived from an EMBL/GenBank/DDBJ whole genome shotgun (WGS) entry which is preliminary data.</text>
</comment>
<evidence type="ECO:0000313" key="1">
    <source>
        <dbReference type="EMBL" id="KAJ7713795.1"/>
    </source>
</evidence>
<name>A0AAD7MEK2_9AGAR</name>
<protein>
    <submittedName>
        <fullName evidence="1">Uncharacterized protein</fullName>
    </submittedName>
</protein>
<dbReference type="EMBL" id="JARKIB010000335">
    <property type="protein sequence ID" value="KAJ7713795.1"/>
    <property type="molecule type" value="Genomic_DNA"/>
</dbReference>
<evidence type="ECO:0000313" key="2">
    <source>
        <dbReference type="Proteomes" id="UP001215598"/>
    </source>
</evidence>
<sequence>AKKRPEQVHAWVSRARNVEPEIKNLKSFIKDFKAWWVDINPAWCKTSLPMKKQATGPWTSMDIPGPNGFLNVLMCLKWWRGAMDDESEEWRESLEDVEWVLQSINEYVHSF</sequence>
<reference evidence="1" key="1">
    <citation type="submission" date="2023-03" db="EMBL/GenBank/DDBJ databases">
        <title>Massive genome expansion in bonnet fungi (Mycena s.s.) driven by repeated elements and novel gene families across ecological guilds.</title>
        <authorList>
            <consortium name="Lawrence Berkeley National Laboratory"/>
            <person name="Harder C.B."/>
            <person name="Miyauchi S."/>
            <person name="Viragh M."/>
            <person name="Kuo A."/>
            <person name="Thoen E."/>
            <person name="Andreopoulos B."/>
            <person name="Lu D."/>
            <person name="Skrede I."/>
            <person name="Drula E."/>
            <person name="Henrissat B."/>
            <person name="Morin E."/>
            <person name="Kohler A."/>
            <person name="Barry K."/>
            <person name="LaButti K."/>
            <person name="Morin E."/>
            <person name="Salamov A."/>
            <person name="Lipzen A."/>
            <person name="Mereny Z."/>
            <person name="Hegedus B."/>
            <person name="Baldrian P."/>
            <person name="Stursova M."/>
            <person name="Weitz H."/>
            <person name="Taylor A."/>
            <person name="Grigoriev I.V."/>
            <person name="Nagy L.G."/>
            <person name="Martin F."/>
            <person name="Kauserud H."/>
        </authorList>
    </citation>
    <scope>NUCLEOTIDE SEQUENCE</scope>
    <source>
        <strain evidence="1">CBHHK182m</strain>
    </source>
</reference>
<accession>A0AAD7MEK2</accession>
<dbReference type="AlphaFoldDB" id="A0AAD7MEK2"/>